<evidence type="ECO:0000313" key="2">
    <source>
        <dbReference type="Proteomes" id="UP000226712"/>
    </source>
</evidence>
<dbReference type="Proteomes" id="UP000226712">
    <property type="component" value="Unassembled WGS sequence"/>
</dbReference>
<sequence length="395" mass="43793">MKSRKIALIFFLLILALLVSASPIMTIKQLNEANEIEGKKQAEESSACGRQCLIDGGWDPDSGWEPNANASVACNLKCSPEPCTASCSQQFSTFNEIDACISKCVVPKIEACTAECNSYENTWDKWYLSRCICVCDSGYVPGSNGCVLEGEVPDQPPTEDPPNIGLDVPTPDELMHLFSEDGLFPDDPKFGEMDEYTKEKIKSWLGIDVDDYKAGSGEGKKAYIILNETLKPAEYNVFGNTITRNKLEILYVYKKMQYMTAFFDHIGYDLRVIDKKDSDTVFRAIADPSAGAVAYFGHAAAPTIEDQSYEEGVGNLLALARKQWYIDQGMDAREAQRKSVGEDTMGLDFYYNHTCHSADPGFENLANLLIRPSGIYYGEEGLWWAASGAGTKYIR</sequence>
<accession>A0A2D6LPJ9</accession>
<name>A0A2D6LPJ9_9ARCH</name>
<gene>
    <name evidence="1" type="ORF">CL944_01380</name>
</gene>
<protein>
    <submittedName>
        <fullName evidence="1">Uncharacterized protein</fullName>
    </submittedName>
</protein>
<evidence type="ECO:0000313" key="1">
    <source>
        <dbReference type="EMBL" id="MAG18107.1"/>
    </source>
</evidence>
<organism evidence="1 2">
    <name type="scientific">Candidatus Iainarchaeum sp</name>
    <dbReference type="NCBI Taxonomy" id="3101447"/>
    <lineage>
        <taxon>Archaea</taxon>
        <taxon>Candidatus Iainarchaeota</taxon>
        <taxon>Candidatus Iainarchaeia</taxon>
        <taxon>Candidatus Iainarchaeales</taxon>
        <taxon>Candidatus Iainarchaeaceae</taxon>
        <taxon>Candidatus Iainarchaeum</taxon>
    </lineage>
</organism>
<comment type="caution">
    <text evidence="1">The sequence shown here is derived from an EMBL/GenBank/DDBJ whole genome shotgun (WGS) entry which is preliminary data.</text>
</comment>
<reference evidence="2" key="1">
    <citation type="submission" date="2017-09" db="EMBL/GenBank/DDBJ databases">
        <title>The Reconstruction of 2,631 Draft Metagenome-Assembled Genomes from the Global Oceans.</title>
        <authorList>
            <person name="Tully B.J."/>
            <person name="Graham E.D."/>
            <person name="Heidelberg J.F."/>
        </authorList>
    </citation>
    <scope>NUCLEOTIDE SEQUENCE [LARGE SCALE GENOMIC DNA]</scope>
</reference>
<dbReference type="AlphaFoldDB" id="A0A2D6LPJ9"/>
<dbReference type="EMBL" id="NZBD01000008">
    <property type="protein sequence ID" value="MAG18107.1"/>
    <property type="molecule type" value="Genomic_DNA"/>
</dbReference>
<proteinExistence type="predicted"/>